<accession>A0A9P0K1M1</accession>
<keyword evidence="2" id="KW-1185">Reference proteome</keyword>
<sequence length="135" mass="15444">MRRTVPYLAMDHYTSDSSDSDADSSKVIDLAYLLLDQTSVENKLEEYNDEKESFLVEVEKAILHHNRLSQLPENLVLFRNISTLDISSNGLRVLPNISVRWSNNNTADCGWQKTSMALHSIVLYIRHFCINIADT</sequence>
<dbReference type="InterPro" id="IPR032675">
    <property type="entry name" value="LRR_dom_sf"/>
</dbReference>
<evidence type="ECO:0000313" key="2">
    <source>
        <dbReference type="Proteomes" id="UP001152888"/>
    </source>
</evidence>
<name>A0A9P0K1M1_ACAOB</name>
<reference evidence="1" key="1">
    <citation type="submission" date="2022-03" db="EMBL/GenBank/DDBJ databases">
        <authorList>
            <person name="Sayadi A."/>
        </authorList>
    </citation>
    <scope>NUCLEOTIDE SEQUENCE</scope>
</reference>
<protein>
    <submittedName>
        <fullName evidence="1">Uncharacterized protein</fullName>
    </submittedName>
</protein>
<comment type="caution">
    <text evidence="1">The sequence shown here is derived from an EMBL/GenBank/DDBJ whole genome shotgun (WGS) entry which is preliminary data.</text>
</comment>
<dbReference type="EMBL" id="CAKOFQ010006697">
    <property type="protein sequence ID" value="CAH1961795.1"/>
    <property type="molecule type" value="Genomic_DNA"/>
</dbReference>
<organism evidence="1 2">
    <name type="scientific">Acanthoscelides obtectus</name>
    <name type="common">Bean weevil</name>
    <name type="synonym">Bruchus obtectus</name>
    <dbReference type="NCBI Taxonomy" id="200917"/>
    <lineage>
        <taxon>Eukaryota</taxon>
        <taxon>Metazoa</taxon>
        <taxon>Ecdysozoa</taxon>
        <taxon>Arthropoda</taxon>
        <taxon>Hexapoda</taxon>
        <taxon>Insecta</taxon>
        <taxon>Pterygota</taxon>
        <taxon>Neoptera</taxon>
        <taxon>Endopterygota</taxon>
        <taxon>Coleoptera</taxon>
        <taxon>Polyphaga</taxon>
        <taxon>Cucujiformia</taxon>
        <taxon>Chrysomeloidea</taxon>
        <taxon>Chrysomelidae</taxon>
        <taxon>Bruchinae</taxon>
        <taxon>Bruchini</taxon>
        <taxon>Acanthoscelides</taxon>
    </lineage>
</organism>
<dbReference type="SUPFAM" id="SSF52075">
    <property type="entry name" value="Outer arm dynein light chain 1"/>
    <property type="match status" value="1"/>
</dbReference>
<evidence type="ECO:0000313" key="1">
    <source>
        <dbReference type="EMBL" id="CAH1961795.1"/>
    </source>
</evidence>
<dbReference type="AlphaFoldDB" id="A0A9P0K1M1"/>
<dbReference type="Gene3D" id="3.80.10.10">
    <property type="entry name" value="Ribonuclease Inhibitor"/>
    <property type="match status" value="1"/>
</dbReference>
<dbReference type="Proteomes" id="UP001152888">
    <property type="component" value="Unassembled WGS sequence"/>
</dbReference>
<proteinExistence type="predicted"/>
<gene>
    <name evidence="1" type="ORF">ACAOBT_LOCUS4353</name>
</gene>